<organism evidence="2 3">
    <name type="scientific">Deinococcus phoenicis</name>
    <dbReference type="NCBI Taxonomy" id="1476583"/>
    <lineage>
        <taxon>Bacteria</taxon>
        <taxon>Thermotogati</taxon>
        <taxon>Deinococcota</taxon>
        <taxon>Deinococci</taxon>
        <taxon>Deinococcales</taxon>
        <taxon>Deinococcaceae</taxon>
        <taxon>Deinococcus</taxon>
    </lineage>
</organism>
<dbReference type="Pfam" id="PF13692">
    <property type="entry name" value="Glyco_trans_1_4"/>
    <property type="match status" value="1"/>
</dbReference>
<sequence length="415" mass="45589">MNIWLVNQYAISPQEAGITRHYSLGRVLARRGHRMTIIASSFDHVTRQEAHLQPHEHFRIEEHDGVRFLWLRTPTYTGNTRARINNMLAFALKVLLGTGTQRLERPDLIVGSSPHLFGAVAAKFLADRTGAGFVLEIRDLWPQSLVELGNYSSTHPLVHVLERLERYLYRSADGIVSVLPGAKGHIVDRGGNGDMFEWVSNGVDPGFLVEGPPPGPGADFKVVYAGSFNLANGIDAIVETARLLADEPQVQFLLYGDGPEKARIAEVIRERRLGNVTLCPPLPKKEIHRALSCADAFIATSRNLGLYHHGVSFVKLYDYLACARPIVFGCSAGNPVAESGGGVVVPAEDPAAMARAVLHLKGMRPDERQAMGELGRQFVLAHFSNEILAGRLEHLLLKVMAGRQPGWRSVSPIDS</sequence>
<protein>
    <recommendedName>
        <fullName evidence="1">Glycosyltransferase subfamily 4-like N-terminal domain-containing protein</fullName>
    </recommendedName>
</protein>
<dbReference type="PANTHER" id="PTHR12526">
    <property type="entry name" value="GLYCOSYLTRANSFERASE"/>
    <property type="match status" value="1"/>
</dbReference>
<dbReference type="CDD" id="cd03794">
    <property type="entry name" value="GT4_WbuB-like"/>
    <property type="match status" value="1"/>
</dbReference>
<dbReference type="Proteomes" id="UP000020492">
    <property type="component" value="Unassembled WGS sequence"/>
</dbReference>
<dbReference type="Pfam" id="PF13579">
    <property type="entry name" value="Glyco_trans_4_4"/>
    <property type="match status" value="1"/>
</dbReference>
<accession>A0A016QPS2</accession>
<dbReference type="eggNOG" id="COG0438">
    <property type="taxonomic scope" value="Bacteria"/>
</dbReference>
<dbReference type="AlphaFoldDB" id="A0A016QPS2"/>
<dbReference type="PANTHER" id="PTHR12526:SF622">
    <property type="entry name" value="GLYCOSYLTRANSFERASE (GROUP I)"/>
    <property type="match status" value="1"/>
</dbReference>
<reference evidence="2 3" key="1">
    <citation type="submission" date="2014-03" db="EMBL/GenBank/DDBJ databases">
        <title>Draft genome sequence of Deinococcus phoenicis 1P10ME.</title>
        <authorList>
            <person name="Stepanov V.G."/>
            <person name="Vaishampayan P."/>
            <person name="Venkateswaran K."/>
            <person name="Fox G.E."/>
        </authorList>
    </citation>
    <scope>NUCLEOTIDE SEQUENCE [LARGE SCALE GENOMIC DNA]</scope>
    <source>
        <strain evidence="2 3">1P10ME</strain>
    </source>
</reference>
<evidence type="ECO:0000313" key="2">
    <source>
        <dbReference type="EMBL" id="EYB68125.1"/>
    </source>
</evidence>
<keyword evidence="3" id="KW-1185">Reference proteome</keyword>
<dbReference type="RefSeq" id="WP_051517262.1">
    <property type="nucleotide sequence ID" value="NZ_JHAC01000026.1"/>
</dbReference>
<evidence type="ECO:0000259" key="1">
    <source>
        <dbReference type="Pfam" id="PF13579"/>
    </source>
</evidence>
<dbReference type="OrthoDB" id="9808602at2"/>
<dbReference type="InterPro" id="IPR028098">
    <property type="entry name" value="Glyco_trans_4-like_N"/>
</dbReference>
<comment type="caution">
    <text evidence="2">The sequence shown here is derived from an EMBL/GenBank/DDBJ whole genome shotgun (WGS) entry which is preliminary data.</text>
</comment>
<proteinExistence type="predicted"/>
<dbReference type="SUPFAM" id="SSF53756">
    <property type="entry name" value="UDP-Glycosyltransferase/glycogen phosphorylase"/>
    <property type="match status" value="1"/>
</dbReference>
<name>A0A016QPS2_9DEIO</name>
<feature type="domain" description="Glycosyltransferase subfamily 4-like N-terminal" evidence="1">
    <location>
        <begin position="22"/>
        <end position="201"/>
    </location>
</feature>
<dbReference type="PATRIC" id="fig|1476583.3.peg.1763"/>
<dbReference type="STRING" id="1476583.DEIPH_ctg026orf0021"/>
<evidence type="ECO:0000313" key="3">
    <source>
        <dbReference type="Proteomes" id="UP000020492"/>
    </source>
</evidence>
<gene>
    <name evidence="2" type="ORF">DEIPH_ctg026orf0021</name>
</gene>
<dbReference type="Gene3D" id="3.40.50.2000">
    <property type="entry name" value="Glycogen Phosphorylase B"/>
    <property type="match status" value="2"/>
</dbReference>
<dbReference type="EMBL" id="JHAC01000026">
    <property type="protein sequence ID" value="EYB68125.1"/>
    <property type="molecule type" value="Genomic_DNA"/>
</dbReference>